<organism evidence="3 4">
    <name type="scientific">Ruminococcus bromii</name>
    <dbReference type="NCBI Taxonomy" id="40518"/>
    <lineage>
        <taxon>Bacteria</taxon>
        <taxon>Bacillati</taxon>
        <taxon>Bacillota</taxon>
        <taxon>Clostridia</taxon>
        <taxon>Eubacteriales</taxon>
        <taxon>Oscillospiraceae</taxon>
        <taxon>Ruminococcus</taxon>
    </lineage>
</organism>
<feature type="compositionally biased region" description="Low complexity" evidence="1">
    <location>
        <begin position="300"/>
        <end position="325"/>
    </location>
</feature>
<reference evidence="3 4" key="1">
    <citation type="submission" date="2019-03" db="EMBL/GenBank/DDBJ databases">
        <authorList>
            <person name="Molinero N."/>
            <person name="Sanchez B."/>
            <person name="Walker A."/>
            <person name="Duncan S."/>
            <person name="Delgado S."/>
            <person name="Margolles A."/>
        </authorList>
    </citation>
    <scope>NUCLEOTIDE SEQUENCE [LARGE SCALE GENOMIC DNA]</scope>
    <source>
        <strain evidence="3 4">IPLA60002</strain>
    </source>
</reference>
<dbReference type="SUPFAM" id="SSF53300">
    <property type="entry name" value="vWA-like"/>
    <property type="match status" value="1"/>
</dbReference>
<keyword evidence="4" id="KW-1185">Reference proteome</keyword>
<dbReference type="PANTHER" id="PTHR41248">
    <property type="entry name" value="NORD PROTEIN"/>
    <property type="match status" value="1"/>
</dbReference>
<name>A0ABT0NI76_9FIRM</name>
<protein>
    <recommendedName>
        <fullName evidence="2">VWFA domain-containing protein</fullName>
    </recommendedName>
</protein>
<evidence type="ECO:0000256" key="1">
    <source>
        <dbReference type="SAM" id="MobiDB-lite"/>
    </source>
</evidence>
<feature type="region of interest" description="Disordered" evidence="1">
    <location>
        <begin position="288"/>
        <end position="380"/>
    </location>
</feature>
<dbReference type="PANTHER" id="PTHR41248:SF1">
    <property type="entry name" value="NORD PROTEIN"/>
    <property type="match status" value="1"/>
</dbReference>
<dbReference type="EMBL" id="SNUZ01000007">
    <property type="protein sequence ID" value="MCL3787284.1"/>
    <property type="molecule type" value="Genomic_DNA"/>
</dbReference>
<dbReference type="SMART" id="SM00327">
    <property type="entry name" value="VWA"/>
    <property type="match status" value="1"/>
</dbReference>
<dbReference type="Pfam" id="PF11775">
    <property type="entry name" value="CobT_C"/>
    <property type="match status" value="1"/>
</dbReference>
<dbReference type="Proteomes" id="UP001056693">
    <property type="component" value="Unassembled WGS sequence"/>
</dbReference>
<evidence type="ECO:0000313" key="4">
    <source>
        <dbReference type="Proteomes" id="UP001056693"/>
    </source>
</evidence>
<evidence type="ECO:0000313" key="3">
    <source>
        <dbReference type="EMBL" id="MCL3787284.1"/>
    </source>
</evidence>
<feature type="domain" description="VWFA" evidence="2">
    <location>
        <begin position="535"/>
        <end position="710"/>
    </location>
</feature>
<accession>A0ABT0NI76</accession>
<gene>
    <name evidence="3" type="ORF">E2N93_04495</name>
</gene>
<dbReference type="InterPro" id="IPR025861">
    <property type="entry name" value="CobT_VWA_dom"/>
</dbReference>
<dbReference type="RefSeq" id="WP_249376269.1">
    <property type="nucleotide sequence ID" value="NZ_SNUZ01000007.1"/>
</dbReference>
<comment type="caution">
    <text evidence="3">The sequence shown here is derived from an EMBL/GenBank/DDBJ whole genome shotgun (WGS) entry which is preliminary data.</text>
</comment>
<dbReference type="Gene3D" id="3.40.50.410">
    <property type="entry name" value="von Willebrand factor, type A domain"/>
    <property type="match status" value="1"/>
</dbReference>
<sequence>MDKFKALEAKAKAGLTFDEVFGSVEYKNTLFSMLETTAKIAGYKRSKRLSTVILNDASKDCPAYTNGETVYINIGCKFAERLKKSYPLYNLYIIGLLAHEEGHILWTNFDKYMEANKAIKDGYIPLGDDLYDYDDELENYDKYDEMLANEKIGRIYLSNYFHNINNLIEDIYVNAKQSSKFEGNYRKGIAVGNALIYEESPSIAEMEENGLSKPIIYVNALISQLKAKSVYYGTAEAEEEYSATVNFLISEIAPMIMASPEKRILACNLIICHLWNYIEDDIQELKDKYDDSNSEDNSDDSSNNDGDNSDSSDSSNSSIPSSDLSTEQEKDVENEVNQIMSGLQGQTEETQDTSSIAKPSALQKNDKSGNDDSGLSEEEHEALRKALTQYLCNGSSQAGSIVTNDYFIEEDTDFSGILNGLAHTKAVEENENSIQQEMNYDIKGDYGIADCSYGATIKRIRSIPASNKKYYEHIANSIKPIANAMVNEVQRVIKDENLTGTRKNRIVGKKLTTNKLYRPDYKVWEDRKNPKKIIDMAISIRVDESGSMYGDRINTAKVSCILMKMVSDELNIPIEIIGDTEDNTVELYPYCTFDSKDGNDKYRLISMTDRWGNRDGYAIRYCYKRLKKRKEKHKLLIIISDGMPAGDNYYGEAANNDLRVLTRQIKREGTAVIAFGFGSDAQSLSSIYGKSFICYEDLSKVPKAFAKALKEQILKNL</sequence>
<dbReference type="InterPro" id="IPR002035">
    <property type="entry name" value="VWF_A"/>
</dbReference>
<dbReference type="InterPro" id="IPR036465">
    <property type="entry name" value="vWFA_dom_sf"/>
</dbReference>
<evidence type="ECO:0000259" key="2">
    <source>
        <dbReference type="SMART" id="SM00327"/>
    </source>
</evidence>
<feature type="compositionally biased region" description="Polar residues" evidence="1">
    <location>
        <begin position="335"/>
        <end position="357"/>
    </location>
</feature>
<proteinExistence type="predicted"/>
<dbReference type="InterPro" id="IPR051928">
    <property type="entry name" value="NorD/CobT"/>
</dbReference>